<keyword evidence="4" id="KW-1185">Reference proteome</keyword>
<dbReference type="PANTHER" id="PTHR18849:SF0">
    <property type="entry name" value="CILIA- AND FLAGELLA-ASSOCIATED PROTEIN 410-RELATED"/>
    <property type="match status" value="1"/>
</dbReference>
<dbReference type="OrthoDB" id="1517790at2759"/>
<evidence type="ECO:0000313" key="3">
    <source>
        <dbReference type="EMBL" id="KAA0190510.1"/>
    </source>
</evidence>
<keyword evidence="1" id="KW-0433">Leucine-rich repeat</keyword>
<dbReference type="InterPro" id="IPR025875">
    <property type="entry name" value="Leu-rich_rpt_4"/>
</dbReference>
<dbReference type="Pfam" id="PF12799">
    <property type="entry name" value="LRR_4"/>
    <property type="match status" value="1"/>
</dbReference>
<evidence type="ECO:0000256" key="2">
    <source>
        <dbReference type="ARBA" id="ARBA00022737"/>
    </source>
</evidence>
<proteinExistence type="predicted"/>
<comment type="caution">
    <text evidence="3">The sequence shown here is derived from an EMBL/GenBank/DDBJ whole genome shotgun (WGS) entry which is preliminary data.</text>
</comment>
<evidence type="ECO:0000313" key="4">
    <source>
        <dbReference type="Proteomes" id="UP000728185"/>
    </source>
</evidence>
<evidence type="ECO:0000256" key="1">
    <source>
        <dbReference type="ARBA" id="ARBA00022614"/>
    </source>
</evidence>
<sequence>MTDMTDPSDLSACSLISVPDGKLTEAMILLRSRGEQLDMISKVNLWGLGISDASILRKMTNLRIVSMSTNLLCSLDSFSACIQLQELYLRSNRIGDIHQVAHLKFLTKLQKLWLENNPCCETEPKEQCRYSIVRNLTSLTHLDLKDTSLDFDVNSATLIETNKIRHECGLEPLVKNKISPPVRSLQPPAREQERLIRNAVLRLLRTLNSRSLETIIHAAERQIYRLERNRIESSEFQQSVQEEADWEENSNYDCSNYLDSTL</sequence>
<accession>A0A8E0RQF1</accession>
<keyword evidence="2" id="KW-0677">Repeat</keyword>
<dbReference type="InterPro" id="IPR032675">
    <property type="entry name" value="LRR_dom_sf"/>
</dbReference>
<reference evidence="3" key="1">
    <citation type="submission" date="2019-05" db="EMBL/GenBank/DDBJ databases">
        <title>Annotation for the trematode Fasciolopsis buski.</title>
        <authorList>
            <person name="Choi Y.-J."/>
        </authorList>
    </citation>
    <scope>NUCLEOTIDE SEQUENCE</scope>
    <source>
        <strain evidence="3">HT</strain>
        <tissue evidence="3">Whole worm</tissue>
    </source>
</reference>
<dbReference type="Proteomes" id="UP000728185">
    <property type="component" value="Unassembled WGS sequence"/>
</dbReference>
<dbReference type="PROSITE" id="PS51450">
    <property type="entry name" value="LRR"/>
    <property type="match status" value="1"/>
</dbReference>
<protein>
    <submittedName>
        <fullName evidence="3">Uncharacterized protein</fullName>
    </submittedName>
</protein>
<name>A0A8E0RQF1_9TREM</name>
<dbReference type="EMBL" id="LUCM01006990">
    <property type="protein sequence ID" value="KAA0190510.1"/>
    <property type="molecule type" value="Genomic_DNA"/>
</dbReference>
<dbReference type="InterPro" id="IPR001611">
    <property type="entry name" value="Leu-rich_rpt"/>
</dbReference>
<gene>
    <name evidence="3" type="ORF">FBUS_09351</name>
</gene>
<organism evidence="3 4">
    <name type="scientific">Fasciolopsis buskii</name>
    <dbReference type="NCBI Taxonomy" id="27845"/>
    <lineage>
        <taxon>Eukaryota</taxon>
        <taxon>Metazoa</taxon>
        <taxon>Spiralia</taxon>
        <taxon>Lophotrochozoa</taxon>
        <taxon>Platyhelminthes</taxon>
        <taxon>Trematoda</taxon>
        <taxon>Digenea</taxon>
        <taxon>Plagiorchiida</taxon>
        <taxon>Echinostomata</taxon>
        <taxon>Echinostomatoidea</taxon>
        <taxon>Fasciolidae</taxon>
        <taxon>Fasciolopsis</taxon>
    </lineage>
</organism>
<dbReference type="SUPFAM" id="SSF52058">
    <property type="entry name" value="L domain-like"/>
    <property type="match status" value="1"/>
</dbReference>
<dbReference type="Gene3D" id="3.80.10.10">
    <property type="entry name" value="Ribonuclease Inhibitor"/>
    <property type="match status" value="1"/>
</dbReference>
<dbReference type="AlphaFoldDB" id="A0A8E0RQF1"/>
<dbReference type="PANTHER" id="PTHR18849">
    <property type="entry name" value="LEUCINE RICH REPEAT PROTEIN"/>
    <property type="match status" value="1"/>
</dbReference>